<dbReference type="RefSeq" id="WP_387893712.1">
    <property type="nucleotide sequence ID" value="NZ_JBIAPK010000001.1"/>
</dbReference>
<comment type="caution">
    <text evidence="1">The sequence shown here is derived from an EMBL/GenBank/DDBJ whole genome shotgun (WGS) entry which is preliminary data.</text>
</comment>
<accession>A0ABW6R8L1</accession>
<name>A0ABW6R8L1_9ACTN</name>
<sequence length="202" mass="21651">MTETGVRHICRGVYGGQGAFSRPEPPARSENPVHGQILRLRAIHAKYLDQGYTRALIPPACVHLDVTEPPLHSHPYGKDAPRPHPELFAAFVGSAPGSPARLEEAIHDFYTAIGAPARPLHLDRLARSGPPPLPPRAAAMLRTLACGAKVASPDCRAVGYSVTADAVRLRVGRAGEALDRKAVVELQAALTAWLRLNQPPTP</sequence>
<gene>
    <name evidence="1" type="ORF">ACFYWW_03725</name>
</gene>
<organism evidence="1 2">
    <name type="scientific">Streptomyces flavidovirens</name>
    <dbReference type="NCBI Taxonomy" id="67298"/>
    <lineage>
        <taxon>Bacteria</taxon>
        <taxon>Bacillati</taxon>
        <taxon>Actinomycetota</taxon>
        <taxon>Actinomycetes</taxon>
        <taxon>Kitasatosporales</taxon>
        <taxon>Streptomycetaceae</taxon>
        <taxon>Streptomyces</taxon>
    </lineage>
</organism>
<dbReference type="Proteomes" id="UP001601976">
    <property type="component" value="Unassembled WGS sequence"/>
</dbReference>
<reference evidence="1 2" key="1">
    <citation type="submission" date="2024-10" db="EMBL/GenBank/DDBJ databases">
        <title>The Natural Products Discovery Center: Release of the First 8490 Sequenced Strains for Exploring Actinobacteria Biosynthetic Diversity.</title>
        <authorList>
            <person name="Kalkreuter E."/>
            <person name="Kautsar S.A."/>
            <person name="Yang D."/>
            <person name="Bader C.D."/>
            <person name="Teijaro C.N."/>
            <person name="Fluegel L."/>
            <person name="Davis C.M."/>
            <person name="Simpson J.R."/>
            <person name="Lauterbach L."/>
            <person name="Steele A.D."/>
            <person name="Gui C."/>
            <person name="Meng S."/>
            <person name="Li G."/>
            <person name="Viehrig K."/>
            <person name="Ye F."/>
            <person name="Su P."/>
            <person name="Kiefer A.F."/>
            <person name="Nichols A."/>
            <person name="Cepeda A.J."/>
            <person name="Yan W."/>
            <person name="Fan B."/>
            <person name="Jiang Y."/>
            <person name="Adhikari A."/>
            <person name="Zheng C.-J."/>
            <person name="Schuster L."/>
            <person name="Cowan T.M."/>
            <person name="Smanski M.J."/>
            <person name="Chevrette M.G."/>
            <person name="De Carvalho L.P.S."/>
            <person name="Shen B."/>
        </authorList>
    </citation>
    <scope>NUCLEOTIDE SEQUENCE [LARGE SCALE GENOMIC DNA]</scope>
    <source>
        <strain evidence="1 2">NPDC003029</strain>
    </source>
</reference>
<keyword evidence="2" id="KW-1185">Reference proteome</keyword>
<protein>
    <submittedName>
        <fullName evidence="1">Uncharacterized protein</fullName>
    </submittedName>
</protein>
<dbReference type="EMBL" id="JBIAPK010000001">
    <property type="protein sequence ID" value="MFF3337837.1"/>
    <property type="molecule type" value="Genomic_DNA"/>
</dbReference>
<evidence type="ECO:0000313" key="2">
    <source>
        <dbReference type="Proteomes" id="UP001601976"/>
    </source>
</evidence>
<proteinExistence type="predicted"/>
<evidence type="ECO:0000313" key="1">
    <source>
        <dbReference type="EMBL" id="MFF3337837.1"/>
    </source>
</evidence>